<reference evidence="5 6" key="1">
    <citation type="submission" date="2020-08" db="EMBL/GenBank/DDBJ databases">
        <title>Plant Genome Project.</title>
        <authorList>
            <person name="Zhang R.-G."/>
        </authorList>
    </citation>
    <scope>NUCLEOTIDE SEQUENCE [LARGE SCALE GENOMIC DNA]</scope>
    <source>
        <tissue evidence="5">Rhizome</tissue>
    </source>
</reference>
<keyword evidence="6" id="KW-1185">Reference proteome</keyword>
<sequence length="415" mass="46196">MATHSEVRVSCGGQWQHKGKKAWLPTLGQRVLGHRRRLECRRGEGVGTRGAPTLHEEKNEEDRSKVDDLRGSPMSIRNIKELMDENHAIVSSSVGLEYYVGILSLVDKDQLELGCAILMHNKVVERPETEKPYGSLDLLSVVGILQDEVDPMVSVMKVEKAPLESYVDIGGLDAQIQENKEVVELPLTHPELYKDIGIRPPKGSAYPSSPSFSPVVEYGGAGTTESAPASVGKIELEFEFKKFWEEFCSSRSEKVVRRRGGSCSIKPQCLLDIKPEVELQRRLSNEGLDEHDDDDVKFIEKDSALQVLHNIVVAEYFRDGCTDPRNLLDALNKEQSEELTHTFVDQIDSENSCLGYMVSGSKANSASIHQSGSINSSRVQIALRVCLLLLDVALACEDILQVSFYKVSVWLKEQS</sequence>
<organism evidence="5 6">
    <name type="scientific">Zingiber officinale</name>
    <name type="common">Ginger</name>
    <name type="synonym">Amomum zingiber</name>
    <dbReference type="NCBI Taxonomy" id="94328"/>
    <lineage>
        <taxon>Eukaryota</taxon>
        <taxon>Viridiplantae</taxon>
        <taxon>Streptophyta</taxon>
        <taxon>Embryophyta</taxon>
        <taxon>Tracheophyta</taxon>
        <taxon>Spermatophyta</taxon>
        <taxon>Magnoliopsida</taxon>
        <taxon>Liliopsida</taxon>
        <taxon>Zingiberales</taxon>
        <taxon>Zingiberaceae</taxon>
        <taxon>Zingiber</taxon>
    </lineage>
</organism>
<comment type="caution">
    <text evidence="5">The sequence shown here is derived from an EMBL/GenBank/DDBJ whole genome shotgun (WGS) entry which is preliminary data.</text>
</comment>
<dbReference type="Pfam" id="PF16450">
    <property type="entry name" value="Prot_ATP_ID_OB_C"/>
    <property type="match status" value="1"/>
</dbReference>
<dbReference type="GO" id="GO:0005524">
    <property type="term" value="F:ATP binding"/>
    <property type="evidence" value="ECO:0007669"/>
    <property type="project" value="UniProtKB-KW"/>
</dbReference>
<dbReference type="PANTHER" id="PTHR23073">
    <property type="entry name" value="26S PROTEASOME REGULATORY SUBUNIT"/>
    <property type="match status" value="1"/>
</dbReference>
<protein>
    <recommendedName>
        <fullName evidence="4">Proteasomal ATPase second OB domain-containing protein</fullName>
    </recommendedName>
</protein>
<evidence type="ECO:0000313" key="5">
    <source>
        <dbReference type="EMBL" id="KAG6492957.1"/>
    </source>
</evidence>
<evidence type="ECO:0000259" key="4">
    <source>
        <dbReference type="Pfam" id="PF16450"/>
    </source>
</evidence>
<feature type="compositionally biased region" description="Basic and acidic residues" evidence="3">
    <location>
        <begin position="54"/>
        <end position="70"/>
    </location>
</feature>
<dbReference type="FunFam" id="2.40.50.140:FF:000437">
    <property type="entry name" value="26S protease regulatory subunit, putative"/>
    <property type="match status" value="1"/>
</dbReference>
<feature type="region of interest" description="Disordered" evidence="3">
    <location>
        <begin position="43"/>
        <end position="70"/>
    </location>
</feature>
<accession>A0A8J5FYT6</accession>
<dbReference type="Gene3D" id="3.40.50.300">
    <property type="entry name" value="P-loop containing nucleotide triphosphate hydrolases"/>
    <property type="match status" value="1"/>
</dbReference>
<evidence type="ECO:0000313" key="6">
    <source>
        <dbReference type="Proteomes" id="UP000734854"/>
    </source>
</evidence>
<dbReference type="EMBL" id="JACMSC010000013">
    <property type="protein sequence ID" value="KAG6492957.1"/>
    <property type="molecule type" value="Genomic_DNA"/>
</dbReference>
<keyword evidence="1" id="KW-0547">Nucleotide-binding</keyword>
<feature type="domain" description="Proteasomal ATPase second OB" evidence="4">
    <location>
        <begin position="76"/>
        <end position="122"/>
    </location>
</feature>
<dbReference type="InterPro" id="IPR050221">
    <property type="entry name" value="26S_Proteasome_ATPase"/>
</dbReference>
<name>A0A8J5FYT6_ZINOF</name>
<evidence type="ECO:0000256" key="1">
    <source>
        <dbReference type="ARBA" id="ARBA00022741"/>
    </source>
</evidence>
<gene>
    <name evidence="5" type="ORF">ZIOFF_047928</name>
</gene>
<dbReference type="Proteomes" id="UP000734854">
    <property type="component" value="Unassembled WGS sequence"/>
</dbReference>
<dbReference type="Gene3D" id="2.40.50.140">
    <property type="entry name" value="Nucleic acid-binding proteins"/>
    <property type="match status" value="1"/>
</dbReference>
<proteinExistence type="predicted"/>
<keyword evidence="2" id="KW-0067">ATP-binding</keyword>
<dbReference type="InterPro" id="IPR027417">
    <property type="entry name" value="P-loop_NTPase"/>
</dbReference>
<dbReference type="AlphaFoldDB" id="A0A8J5FYT6"/>
<evidence type="ECO:0000256" key="3">
    <source>
        <dbReference type="SAM" id="MobiDB-lite"/>
    </source>
</evidence>
<dbReference type="InterPro" id="IPR032501">
    <property type="entry name" value="Prot_ATP_ID_OB_2nd"/>
</dbReference>
<evidence type="ECO:0000256" key="2">
    <source>
        <dbReference type="ARBA" id="ARBA00022840"/>
    </source>
</evidence>
<dbReference type="InterPro" id="IPR012340">
    <property type="entry name" value="NA-bd_OB-fold"/>
</dbReference>